<dbReference type="AlphaFoldDB" id="Q9RX09"/>
<organism evidence="1 2">
    <name type="scientific">Deinococcus radiodurans (strain ATCC 13939 / DSM 20539 / JCM 16871 / CCUG 27074 / LMG 4051 / NBRC 15346 / NCIMB 9279 / VKM B-1422 / R1)</name>
    <dbReference type="NCBI Taxonomy" id="243230"/>
    <lineage>
        <taxon>Bacteria</taxon>
        <taxon>Thermotogati</taxon>
        <taxon>Deinococcota</taxon>
        <taxon>Deinococci</taxon>
        <taxon>Deinococcales</taxon>
        <taxon>Deinococcaceae</taxon>
        <taxon>Deinococcus</taxon>
    </lineage>
</organism>
<dbReference type="STRING" id="243230.DR_0506"/>
<sequence>MSETLQQLYDEAAERLEAFHKDLLTWVDVVASADAWILQLPQSPEALIEVSLSQSRLRDGIDALGQLSCQSDEATVLPFLKALWREKYQAGQIDELSLTEQARSLLGVYIPYISDEYVQVRGLEHLMDEATGTYLLTDEQKQKALLTLERELRKWLNS</sequence>
<dbReference type="HOGENOM" id="CLU_1666535_0_0_0"/>
<dbReference type="GeneID" id="69516743"/>
<name>Q9RX09_DEIRA</name>
<dbReference type="RefSeq" id="WP_010887151.1">
    <property type="nucleotide sequence ID" value="NC_001263.1"/>
</dbReference>
<dbReference type="PaxDb" id="243230-DR_0506"/>
<evidence type="ECO:0000313" key="2">
    <source>
        <dbReference type="Proteomes" id="UP000002524"/>
    </source>
</evidence>
<dbReference type="EnsemblBacteria" id="AAF10087">
    <property type="protein sequence ID" value="AAF10087"/>
    <property type="gene ID" value="DR_0506"/>
</dbReference>
<dbReference type="PIR" id="G75511">
    <property type="entry name" value="G75511"/>
</dbReference>
<gene>
    <name evidence="1" type="ordered locus">DR_0506</name>
</gene>
<dbReference type="Proteomes" id="UP000002524">
    <property type="component" value="Chromosome 1"/>
</dbReference>
<dbReference type="KEGG" id="dra:DR_0506"/>
<evidence type="ECO:0000313" key="1">
    <source>
        <dbReference type="EMBL" id="AAF10087.1"/>
    </source>
</evidence>
<dbReference type="InParanoid" id="Q9RX09"/>
<dbReference type="EMBL" id="AE000513">
    <property type="protein sequence ID" value="AAF10087.1"/>
    <property type="molecule type" value="Genomic_DNA"/>
</dbReference>
<proteinExistence type="predicted"/>
<accession>Q9RX09</accession>
<keyword evidence="2" id="KW-1185">Reference proteome</keyword>
<protein>
    <submittedName>
        <fullName evidence="1">Uncharacterized protein</fullName>
    </submittedName>
</protein>
<reference evidence="1 2" key="1">
    <citation type="journal article" date="1999" name="Science">
        <title>Genome sequence of the radioresistant bacterium Deinococcus radiodurans R1.</title>
        <authorList>
            <person name="White O."/>
            <person name="Eisen J.A."/>
            <person name="Heidelberg J.F."/>
            <person name="Hickey E.K."/>
            <person name="Peterson J.D."/>
            <person name="Dodson R.J."/>
            <person name="Haft D.H."/>
            <person name="Gwinn M.L."/>
            <person name="Nelson W.C."/>
            <person name="Richardson D.L."/>
            <person name="Moffat K.S."/>
            <person name="Qin H."/>
            <person name="Jiang L."/>
            <person name="Pamphile W."/>
            <person name="Crosby M."/>
            <person name="Shen M."/>
            <person name="Vamathevan J.J."/>
            <person name="Lam P."/>
            <person name="McDonald L."/>
            <person name="Utterback T."/>
            <person name="Zalewski C."/>
            <person name="Makarova K.S."/>
            <person name="Aravind L."/>
            <person name="Daly M.J."/>
            <person name="Minton K.W."/>
            <person name="Fleischmann R.D."/>
            <person name="Ketchum K.A."/>
            <person name="Nelson K.E."/>
            <person name="Salzberg S."/>
            <person name="Smith H.O."/>
            <person name="Venter J.C."/>
            <person name="Fraser C.M."/>
        </authorList>
    </citation>
    <scope>NUCLEOTIDE SEQUENCE [LARGE SCALE GENOMIC DNA]</scope>
    <source>
        <strain evidence="2">ATCC 13939 / DSM 20539 / JCM 16871 / LMG 4051 / NBRC 15346 / NCIMB 9279 / R1 / VKM B-1422</strain>
    </source>
</reference>